<evidence type="ECO:0000256" key="1">
    <source>
        <dbReference type="ARBA" id="ARBA00022452"/>
    </source>
</evidence>
<proteinExistence type="predicted"/>
<dbReference type="EMBL" id="JADWND010000004">
    <property type="protein sequence ID" value="MBJ8381455.1"/>
    <property type="molecule type" value="Genomic_DNA"/>
</dbReference>
<dbReference type="PANTHER" id="PTHR34597:SF3">
    <property type="entry name" value="OUTER MEMBRANE TRANSPORTER CDIB"/>
    <property type="match status" value="1"/>
</dbReference>
<evidence type="ECO:0000259" key="5">
    <source>
        <dbReference type="Pfam" id="PF03865"/>
    </source>
</evidence>
<feature type="domain" description="ShlB POTRA" evidence="7">
    <location>
        <begin position="157"/>
        <end position="206"/>
    </location>
</feature>
<dbReference type="InterPro" id="IPR013686">
    <property type="entry name" value="Polypept-transport_assoc_ShlB"/>
</dbReference>
<evidence type="ECO:0000256" key="4">
    <source>
        <dbReference type="SAM" id="SignalP"/>
    </source>
</evidence>
<keyword evidence="2" id="KW-0812">Transmembrane</keyword>
<keyword evidence="9" id="KW-1185">Reference proteome</keyword>
<dbReference type="Pfam" id="PF08479">
    <property type="entry name" value="POTRA_2"/>
    <property type="match status" value="1"/>
</dbReference>
<dbReference type="InterPro" id="IPR027282">
    <property type="entry name" value="TPS"/>
</dbReference>
<evidence type="ECO:0000259" key="7">
    <source>
        <dbReference type="Pfam" id="PF17287"/>
    </source>
</evidence>
<feature type="signal peptide" evidence="4">
    <location>
        <begin position="1"/>
        <end position="23"/>
    </location>
</feature>
<feature type="domain" description="Polypeptide-transport-associated ShlB-type" evidence="6">
    <location>
        <begin position="80"/>
        <end position="156"/>
    </location>
</feature>
<accession>A0ABS0ZRK2</accession>
<reference evidence="8 9" key="1">
    <citation type="submission" date="2020-11" db="EMBL/GenBank/DDBJ databases">
        <title>Enhanced detection system for hospital associated transmission using whole genome sequencing surveillance.</title>
        <authorList>
            <person name="Harrison L.H."/>
            <person name="Van Tyne D."/>
            <person name="Marsh J.W."/>
            <person name="Griffith M.P."/>
            <person name="Snyder D.J."/>
            <person name="Cooper V.S."/>
            <person name="Mustapha M."/>
        </authorList>
    </citation>
    <scope>NUCLEOTIDE SEQUENCE [LARGE SCALE GENOMIC DNA]</scope>
    <source>
        <strain evidence="8 9">CB00117</strain>
    </source>
</reference>
<dbReference type="Pfam" id="PF03865">
    <property type="entry name" value="ShlB"/>
    <property type="match status" value="1"/>
</dbReference>
<dbReference type="Proteomes" id="UP000746649">
    <property type="component" value="Unassembled WGS sequence"/>
</dbReference>
<comment type="caution">
    <text evidence="8">The sequence shown here is derived from an EMBL/GenBank/DDBJ whole genome shotgun (WGS) entry which is preliminary data.</text>
</comment>
<gene>
    <name evidence="8" type="ORF">I6M88_10770</name>
</gene>
<keyword evidence="3" id="KW-0998">Cell outer membrane</keyword>
<dbReference type="InterPro" id="IPR005565">
    <property type="entry name" value="Hemolysn_activator_HlyB_C"/>
</dbReference>
<name>A0ABS0ZRK2_9ENTR</name>
<protein>
    <submittedName>
        <fullName evidence="8">ShlB/FhaC/HecB family hemolysin secretion/activation protein</fullName>
    </submittedName>
</protein>
<keyword evidence="1" id="KW-0472">Membrane</keyword>
<dbReference type="Gene3D" id="3.10.20.310">
    <property type="entry name" value="membrane protein fhac"/>
    <property type="match status" value="1"/>
</dbReference>
<evidence type="ECO:0000259" key="6">
    <source>
        <dbReference type="Pfam" id="PF08479"/>
    </source>
</evidence>
<feature type="chain" id="PRO_5045598114" evidence="4">
    <location>
        <begin position="24"/>
        <end position="578"/>
    </location>
</feature>
<feature type="domain" description="Haemolysin activator HlyB C-terminal" evidence="5">
    <location>
        <begin position="218"/>
        <end position="538"/>
    </location>
</feature>
<dbReference type="InterPro" id="IPR035251">
    <property type="entry name" value="ShlB_POTRA"/>
</dbReference>
<keyword evidence="1" id="KW-1134">Transmembrane beta strand</keyword>
<evidence type="ECO:0000313" key="9">
    <source>
        <dbReference type="Proteomes" id="UP000746649"/>
    </source>
</evidence>
<dbReference type="Pfam" id="PF17287">
    <property type="entry name" value="POTRA_3"/>
    <property type="match status" value="1"/>
</dbReference>
<keyword evidence="4" id="KW-0732">Signal</keyword>
<dbReference type="Gene3D" id="2.40.160.50">
    <property type="entry name" value="membrane protein fhac: a member of the omp85/tpsb transporter family"/>
    <property type="match status" value="1"/>
</dbReference>
<evidence type="ECO:0000313" key="8">
    <source>
        <dbReference type="EMBL" id="MBJ8381455.1"/>
    </source>
</evidence>
<organism evidence="8 9">
    <name type="scientific">Citrobacter sedlakii</name>
    <dbReference type="NCBI Taxonomy" id="67826"/>
    <lineage>
        <taxon>Bacteria</taxon>
        <taxon>Pseudomonadati</taxon>
        <taxon>Pseudomonadota</taxon>
        <taxon>Gammaproteobacteria</taxon>
        <taxon>Enterobacterales</taxon>
        <taxon>Enterobacteriaceae</taxon>
        <taxon>Citrobacter</taxon>
        <taxon>Citrobacter freundii complex</taxon>
    </lineage>
</organism>
<dbReference type="InterPro" id="IPR051544">
    <property type="entry name" value="TPS_OM_transporter"/>
</dbReference>
<dbReference type="RefSeq" id="WP_200035030.1">
    <property type="nucleotide sequence ID" value="NZ_CBCXWX010000015.1"/>
</dbReference>
<evidence type="ECO:0000256" key="2">
    <source>
        <dbReference type="ARBA" id="ARBA00022692"/>
    </source>
</evidence>
<sequence>MIYSRFLLKQMVLIVPLLQVAHAAMLPGQQNKQELDRLERQSNQFLIEEAKRTEALLQKQRALRGSEEEGGLPADSQWKFKVDKIVILDDDRFDSSPQREEIVQRYVGKELGKAEIFSLVKELTDFYIARGYATTLISIEPGNIKSGSLTLRVLWGKINDFKVNGQEPSFREHTRLFTAYPFAKGKVLNMQDIDQSVENLLRVSDADNIHVQPSVINGYSDLNLLHQPSFPVSLTAGLNNSGTQAEGWQQYYGSFTGKNIAGLNDIFNAYYSWNNLNNPDDKQDSWSFSYGVPLGYWGFDANYYKSQYTKSIDGGYDIYESDGNSERASLRISRMLMRGATGKTSAWMKVERRDNYNGIEHSQIDVSSKKYTSLATGLTYVGALGGGWVYGDIGVTAGVPWFGSAWKGDPDLEGFDLNYIKYNGIVSWTRPLYKVGRLGVTYELNSGFQYSPDVLVSDAKVTIGDEYTVRGFKDDNVMSDSGAWIANTLQFPFDVGVAGVYQLTPYMGYDLGFTKDNCPEGVDACDGQFMMGASVGIKASGKYFSSYVMAGWPIRKPDSMDEQTVDDAVVYYKTEITF</sequence>
<evidence type="ECO:0000256" key="3">
    <source>
        <dbReference type="ARBA" id="ARBA00023237"/>
    </source>
</evidence>
<dbReference type="PIRSF" id="PIRSF029745">
    <property type="entry name" value="FhaC"/>
    <property type="match status" value="1"/>
</dbReference>
<dbReference type="PANTHER" id="PTHR34597">
    <property type="entry name" value="SLR1661 PROTEIN"/>
    <property type="match status" value="1"/>
</dbReference>